<keyword evidence="7" id="KW-1185">Reference proteome</keyword>
<accession>A0AAQ3QTY4</accession>
<evidence type="ECO:0000313" key="7">
    <source>
        <dbReference type="Proteomes" id="UP001327560"/>
    </source>
</evidence>
<gene>
    <name evidence="6" type="ORF">Cni_G29385</name>
</gene>
<dbReference type="Pfam" id="PF04493">
    <property type="entry name" value="Endonuclease_5"/>
    <property type="match status" value="1"/>
</dbReference>
<dbReference type="PANTHER" id="PTHR28511:SF1">
    <property type="entry name" value="ENDONUCLEASE V"/>
    <property type="match status" value="1"/>
</dbReference>
<organism evidence="6 7">
    <name type="scientific">Canna indica</name>
    <name type="common">Indian-shot</name>
    <dbReference type="NCBI Taxonomy" id="4628"/>
    <lineage>
        <taxon>Eukaryota</taxon>
        <taxon>Viridiplantae</taxon>
        <taxon>Streptophyta</taxon>
        <taxon>Embryophyta</taxon>
        <taxon>Tracheophyta</taxon>
        <taxon>Spermatophyta</taxon>
        <taxon>Magnoliopsida</taxon>
        <taxon>Liliopsida</taxon>
        <taxon>Zingiberales</taxon>
        <taxon>Cannaceae</taxon>
        <taxon>Canna</taxon>
    </lineage>
</organism>
<dbReference type="GO" id="GO:0006281">
    <property type="term" value="P:DNA repair"/>
    <property type="evidence" value="ECO:0007669"/>
    <property type="project" value="InterPro"/>
</dbReference>
<dbReference type="PANTHER" id="PTHR28511">
    <property type="entry name" value="ENDONUCLEASE V"/>
    <property type="match status" value="1"/>
</dbReference>
<evidence type="ECO:0000256" key="4">
    <source>
        <dbReference type="ARBA" id="ARBA00022759"/>
    </source>
</evidence>
<dbReference type="GO" id="GO:0016891">
    <property type="term" value="F:RNA endonuclease activity producing 5'-phosphomonoesters, hydrolytic mechanism"/>
    <property type="evidence" value="ECO:0007669"/>
    <property type="project" value="TreeGrafter"/>
</dbReference>
<keyword evidence="3" id="KW-0540">Nuclease</keyword>
<dbReference type="GO" id="GO:0005737">
    <property type="term" value="C:cytoplasm"/>
    <property type="evidence" value="ECO:0007669"/>
    <property type="project" value="UniProtKB-SubCell"/>
</dbReference>
<keyword evidence="2" id="KW-0963">Cytoplasm</keyword>
<dbReference type="AlphaFoldDB" id="A0AAQ3QTY4"/>
<keyword evidence="5" id="KW-0378">Hydrolase</keyword>
<dbReference type="EMBL" id="CP136898">
    <property type="protein sequence ID" value="WOL20580.1"/>
    <property type="molecule type" value="Genomic_DNA"/>
</dbReference>
<evidence type="ECO:0000256" key="3">
    <source>
        <dbReference type="ARBA" id="ARBA00022722"/>
    </source>
</evidence>
<keyword evidence="4 6" id="KW-0255">Endonuclease</keyword>
<evidence type="ECO:0000256" key="5">
    <source>
        <dbReference type="ARBA" id="ARBA00022801"/>
    </source>
</evidence>
<comment type="subcellular location">
    <subcellularLocation>
        <location evidence="1">Cytoplasm</location>
    </subcellularLocation>
</comment>
<dbReference type="GO" id="GO:0003727">
    <property type="term" value="F:single-stranded RNA binding"/>
    <property type="evidence" value="ECO:0007669"/>
    <property type="project" value="TreeGrafter"/>
</dbReference>
<protein>
    <submittedName>
        <fullName evidence="6">Endonuclease V</fullName>
    </submittedName>
</protein>
<evidence type="ECO:0000256" key="1">
    <source>
        <dbReference type="ARBA" id="ARBA00004496"/>
    </source>
</evidence>
<dbReference type="GO" id="GO:0005730">
    <property type="term" value="C:nucleolus"/>
    <property type="evidence" value="ECO:0007669"/>
    <property type="project" value="TreeGrafter"/>
</dbReference>
<name>A0AAQ3QTY4_9LILI</name>
<dbReference type="InterPro" id="IPR007581">
    <property type="entry name" value="Endonuclease-V"/>
</dbReference>
<reference evidence="6 7" key="1">
    <citation type="submission" date="2023-10" db="EMBL/GenBank/DDBJ databases">
        <title>Chromosome-scale genome assembly provides insights into flower coloration mechanisms of Canna indica.</title>
        <authorList>
            <person name="Li C."/>
        </authorList>
    </citation>
    <scope>NUCLEOTIDE SEQUENCE [LARGE SCALE GENOMIC DNA]</scope>
    <source>
        <tissue evidence="6">Flower</tissue>
    </source>
</reference>
<evidence type="ECO:0000256" key="2">
    <source>
        <dbReference type="ARBA" id="ARBA00022490"/>
    </source>
</evidence>
<evidence type="ECO:0000313" key="6">
    <source>
        <dbReference type="EMBL" id="WOL20580.1"/>
    </source>
</evidence>
<sequence length="83" mass="9378">MEKLKYIGGVDISFLKEDPSVACGALVVLDGETLEVVHEEFDVTRLQVPYVPDFLAFREVPILLGLQEKMMFNAHPFFPHVNS</sequence>
<proteinExistence type="predicted"/>
<dbReference type="Gene3D" id="3.30.2170.10">
    <property type="entry name" value="archaeoglobus fulgidus dsm 4304 superfamily"/>
    <property type="match status" value="1"/>
</dbReference>
<dbReference type="Proteomes" id="UP001327560">
    <property type="component" value="Chromosome 9"/>
</dbReference>